<dbReference type="EC" id="2.1.1.72" evidence="2"/>
<dbReference type="SUPFAM" id="SSF53335">
    <property type="entry name" value="S-adenosyl-L-methionine-dependent methyltransferases"/>
    <property type="match status" value="1"/>
</dbReference>
<dbReference type="GO" id="GO:0009307">
    <property type="term" value="P:DNA restriction-modification system"/>
    <property type="evidence" value="ECO:0007669"/>
    <property type="project" value="UniProtKB-KW"/>
</dbReference>
<dbReference type="PROSITE" id="PS00092">
    <property type="entry name" value="N6_MTASE"/>
    <property type="match status" value="1"/>
</dbReference>
<feature type="domain" description="DNA methylase adenine-specific" evidence="7">
    <location>
        <begin position="293"/>
        <end position="604"/>
    </location>
</feature>
<dbReference type="Pfam" id="PF02384">
    <property type="entry name" value="N6_Mtase"/>
    <property type="match status" value="1"/>
</dbReference>
<dbReference type="Proteomes" id="UP000000238">
    <property type="component" value="Chromosome"/>
</dbReference>
<dbReference type="AlphaFoldDB" id="Q2S6S3"/>
<dbReference type="HOGENOM" id="CLU_007039_0_0_6"/>
<keyword evidence="9" id="KW-1185">Reference proteome</keyword>
<dbReference type="InterPro" id="IPR003356">
    <property type="entry name" value="DNA_methylase_A-5"/>
</dbReference>
<evidence type="ECO:0000259" key="7">
    <source>
        <dbReference type="Pfam" id="PF02384"/>
    </source>
</evidence>
<evidence type="ECO:0000256" key="2">
    <source>
        <dbReference type="ARBA" id="ARBA00011900"/>
    </source>
</evidence>
<evidence type="ECO:0000313" key="9">
    <source>
        <dbReference type="Proteomes" id="UP000000238"/>
    </source>
</evidence>
<accession>Q2S6S3</accession>
<evidence type="ECO:0000256" key="5">
    <source>
        <dbReference type="ARBA" id="ARBA00022747"/>
    </source>
</evidence>
<dbReference type="OrthoDB" id="9782445at2"/>
<name>Q2S6S3_HAHCH</name>
<dbReference type="STRING" id="349521.HCH_07036"/>
<evidence type="ECO:0000313" key="8">
    <source>
        <dbReference type="EMBL" id="ABC33651.1"/>
    </source>
</evidence>
<dbReference type="GO" id="GO:0032259">
    <property type="term" value="P:methylation"/>
    <property type="evidence" value="ECO:0007669"/>
    <property type="project" value="UniProtKB-KW"/>
</dbReference>
<keyword evidence="5" id="KW-0680">Restriction system</keyword>
<evidence type="ECO:0000256" key="6">
    <source>
        <dbReference type="ARBA" id="ARBA00047942"/>
    </source>
</evidence>
<dbReference type="GO" id="GO:0009007">
    <property type="term" value="F:site-specific DNA-methyltransferase (adenine-specific) activity"/>
    <property type="evidence" value="ECO:0007669"/>
    <property type="project" value="UniProtKB-EC"/>
</dbReference>
<protein>
    <recommendedName>
        <fullName evidence="2">site-specific DNA-methyltransferase (adenine-specific)</fullName>
        <ecNumber evidence="2">2.1.1.72</ecNumber>
    </recommendedName>
</protein>
<dbReference type="InterPro" id="IPR002052">
    <property type="entry name" value="DNA_methylase_N6_adenine_CS"/>
</dbReference>
<gene>
    <name evidence="8" type="ordered locus">HCH_07036</name>
</gene>
<dbReference type="PRINTS" id="PR00507">
    <property type="entry name" value="N12N6MTFRASE"/>
</dbReference>
<evidence type="ECO:0000256" key="1">
    <source>
        <dbReference type="ARBA" id="ARBA00006594"/>
    </source>
</evidence>
<keyword evidence="3 8" id="KW-0489">Methyltransferase</keyword>
<dbReference type="eggNOG" id="COG0286">
    <property type="taxonomic scope" value="Bacteria"/>
</dbReference>
<sequence>MNTDDLVGQLISAGVAETSIVRLDQQATPRHLRYLDLLKECPKVDAMGPDVVVESGGQPQVYVVRQDRLGGSQGRSRQALFELIRVLGCRSDARFLVVVQHGGLDVYPVGVFTSVPQPLITDREEPAALWRSLLGGVEFSRQTSPGLKANYHWIENLLFKLLVAAATDIKAACSDLTARQVLSLVGRSLFFRFLVDRNIVKETDLPSISQKAESLSELFSTPQAMEDTCLWLDKTFNGDLLSLEDNGYQRIFRHIDDNIEKVCWSLSNIQHHAANGQLQLDWGWIKFQHVPVDVLSQVYEDFAHQFVPDLARKTSVHFTPRQIAEVVIEGAFSAVKSALPHEARVLDPSAGAGVFLVLALRRLVAEHWLHTGVRPTRQVIRQVLANQLSGFDINLDALNIAALSLYLAALELDPKPSPLTDLKFKKLIGSVLRLVDNESLGTKTDLGSLSQPIIQGIENHYDIVVGNPPWTGFKGGAAKSLNETLAQLIRHEADTTVAKSEADGVVARYGSPDIAFLLAARLWTKPEGAIALALHGRFLFQKDAYALRRHVFSVLRVTGIMNFAALRQDKRLWPTNDAQFILLVAENSQPKQSDRFYFISPRQEPQLAAVGQFRVDPSAAIPVSCQVPCKHLDAFKALYKGGPLGFELISRIQHENRHSVKTQLDQLNLKFKSGYQLGKVENRIRSAQHLVGCPTADLNMCYRVDERFAETFDIETLQWPRTPDIYEGPLLLFRESPKLDRAVRGALVSETKTAFSESFFGLSFRGKVQYRSLMDLLYILSYSDLLIYYQLLTSAKFGVERDSSLQCDLENFPLVDWESLDREMNHRVRKVASKLSAGDPCWKEVDEIVADIYELSHADQQLIKDTLSVELPFVGARHFANQSVSETDLIAFTDAFNRIAGPFSNSEHAVAMPLGKHRGWSFIQIGGNQNREDLFTMFKELERLCVTGDSYWASQLRYHVADGIEILGRIDQMRYWTKTEARIQALEWLRQCAEVAEQEV</sequence>
<dbReference type="InterPro" id="IPR029063">
    <property type="entry name" value="SAM-dependent_MTases_sf"/>
</dbReference>
<dbReference type="KEGG" id="hch:HCH_07036"/>
<dbReference type="RefSeq" id="WP_011400701.1">
    <property type="nucleotide sequence ID" value="NC_007645.1"/>
</dbReference>
<comment type="similarity">
    <text evidence="1">Belongs to the N(4)/N(6)-methyltransferase family.</text>
</comment>
<dbReference type="PANTHER" id="PTHR33841">
    <property type="entry name" value="DNA METHYLTRANSFERASE YEEA-RELATED"/>
    <property type="match status" value="1"/>
</dbReference>
<reference evidence="8 9" key="1">
    <citation type="journal article" date="2005" name="Nucleic Acids Res.">
        <title>Genomic blueprint of Hahella chejuensis, a marine microbe producing an algicidal agent.</title>
        <authorList>
            <person name="Jeong H."/>
            <person name="Yim J.H."/>
            <person name="Lee C."/>
            <person name="Choi S.-H."/>
            <person name="Park Y.K."/>
            <person name="Yoon S.H."/>
            <person name="Hur C.-G."/>
            <person name="Kang H.-Y."/>
            <person name="Kim D."/>
            <person name="Lee H.H."/>
            <person name="Park K.H."/>
            <person name="Park S.-H."/>
            <person name="Park H.-S."/>
            <person name="Lee H.K."/>
            <person name="Oh T.K."/>
            <person name="Kim J.F."/>
        </authorList>
    </citation>
    <scope>NUCLEOTIDE SEQUENCE [LARGE SCALE GENOMIC DNA]</scope>
    <source>
        <strain evidence="8 9">KCTC 2396</strain>
    </source>
</reference>
<dbReference type="EMBL" id="CP000155">
    <property type="protein sequence ID" value="ABC33651.1"/>
    <property type="molecule type" value="Genomic_DNA"/>
</dbReference>
<comment type="catalytic activity">
    <reaction evidence="6">
        <text>a 2'-deoxyadenosine in DNA + S-adenosyl-L-methionine = an N(6)-methyl-2'-deoxyadenosine in DNA + S-adenosyl-L-homocysteine + H(+)</text>
        <dbReference type="Rhea" id="RHEA:15197"/>
        <dbReference type="Rhea" id="RHEA-COMP:12418"/>
        <dbReference type="Rhea" id="RHEA-COMP:12419"/>
        <dbReference type="ChEBI" id="CHEBI:15378"/>
        <dbReference type="ChEBI" id="CHEBI:57856"/>
        <dbReference type="ChEBI" id="CHEBI:59789"/>
        <dbReference type="ChEBI" id="CHEBI:90615"/>
        <dbReference type="ChEBI" id="CHEBI:90616"/>
        <dbReference type="EC" id="2.1.1.72"/>
    </reaction>
</comment>
<evidence type="ECO:0000256" key="4">
    <source>
        <dbReference type="ARBA" id="ARBA00022679"/>
    </source>
</evidence>
<dbReference type="InterPro" id="IPR050953">
    <property type="entry name" value="N4_N6_ade-DNA_methylase"/>
</dbReference>
<dbReference type="PANTHER" id="PTHR33841:SF1">
    <property type="entry name" value="DNA METHYLTRANSFERASE A"/>
    <property type="match status" value="1"/>
</dbReference>
<proteinExistence type="inferred from homology"/>
<evidence type="ECO:0000256" key="3">
    <source>
        <dbReference type="ARBA" id="ARBA00022603"/>
    </source>
</evidence>
<dbReference type="Gene3D" id="3.40.50.150">
    <property type="entry name" value="Vaccinia Virus protein VP39"/>
    <property type="match status" value="1"/>
</dbReference>
<dbReference type="GO" id="GO:0003677">
    <property type="term" value="F:DNA binding"/>
    <property type="evidence" value="ECO:0007669"/>
    <property type="project" value="InterPro"/>
</dbReference>
<organism evidence="8 9">
    <name type="scientific">Hahella chejuensis (strain KCTC 2396)</name>
    <dbReference type="NCBI Taxonomy" id="349521"/>
    <lineage>
        <taxon>Bacteria</taxon>
        <taxon>Pseudomonadati</taxon>
        <taxon>Pseudomonadota</taxon>
        <taxon>Gammaproteobacteria</taxon>
        <taxon>Oceanospirillales</taxon>
        <taxon>Hahellaceae</taxon>
        <taxon>Hahella</taxon>
    </lineage>
</organism>
<dbReference type="GO" id="GO:0008170">
    <property type="term" value="F:N-methyltransferase activity"/>
    <property type="evidence" value="ECO:0007669"/>
    <property type="project" value="InterPro"/>
</dbReference>
<keyword evidence="4 8" id="KW-0808">Transferase</keyword>